<organism evidence="1 2">
    <name type="scientific">Fictibacillus barbaricus</name>
    <dbReference type="NCBI Taxonomy" id="182136"/>
    <lineage>
        <taxon>Bacteria</taxon>
        <taxon>Bacillati</taxon>
        <taxon>Bacillota</taxon>
        <taxon>Bacilli</taxon>
        <taxon>Bacillales</taxon>
        <taxon>Fictibacillaceae</taxon>
        <taxon>Fictibacillus</taxon>
    </lineage>
</organism>
<proteinExistence type="predicted"/>
<sequence>MFTLHLFFVTITFSIKRNHRSEERYADDKRVKSLYESAQEKVLSNMSSMM</sequence>
<name>A0ABU1U2E2_9BACL</name>
<dbReference type="Proteomes" id="UP001258181">
    <property type="component" value="Unassembled WGS sequence"/>
</dbReference>
<protein>
    <recommendedName>
        <fullName evidence="3">YrzI family small protein</fullName>
    </recommendedName>
</protein>
<dbReference type="Pfam" id="PF09501">
    <property type="entry name" value="Bac_small_YrzI"/>
    <property type="match status" value="1"/>
</dbReference>
<evidence type="ECO:0008006" key="3">
    <source>
        <dbReference type="Google" id="ProtNLM"/>
    </source>
</evidence>
<evidence type="ECO:0000313" key="1">
    <source>
        <dbReference type="EMBL" id="MDR7073588.1"/>
    </source>
</evidence>
<comment type="caution">
    <text evidence="1">The sequence shown here is derived from an EMBL/GenBank/DDBJ whole genome shotgun (WGS) entry which is preliminary data.</text>
</comment>
<dbReference type="EMBL" id="JAVDWA010000004">
    <property type="protein sequence ID" value="MDR7073588.1"/>
    <property type="molecule type" value="Genomic_DNA"/>
</dbReference>
<dbReference type="RefSeq" id="WP_310259129.1">
    <property type="nucleotide sequence ID" value="NZ_JAVDWA010000004.1"/>
</dbReference>
<dbReference type="InterPro" id="IPR012655">
    <property type="entry name" value="YrzI"/>
</dbReference>
<evidence type="ECO:0000313" key="2">
    <source>
        <dbReference type="Proteomes" id="UP001258181"/>
    </source>
</evidence>
<accession>A0ABU1U2E2</accession>
<keyword evidence="2" id="KW-1185">Reference proteome</keyword>
<reference evidence="1 2" key="1">
    <citation type="submission" date="2023-07" db="EMBL/GenBank/DDBJ databases">
        <title>Sorghum-associated microbial communities from plants grown in Nebraska, USA.</title>
        <authorList>
            <person name="Schachtman D."/>
        </authorList>
    </citation>
    <scope>NUCLEOTIDE SEQUENCE [LARGE SCALE GENOMIC DNA]</scope>
    <source>
        <strain evidence="1 2">BE211</strain>
    </source>
</reference>
<gene>
    <name evidence="1" type="ORF">J2X07_002575</name>
</gene>